<dbReference type="PROSITE" id="PS51483">
    <property type="entry name" value="B5"/>
    <property type="match status" value="1"/>
</dbReference>
<keyword evidence="21" id="KW-1185">Reference proteome</keyword>
<dbReference type="InterPro" id="IPR033714">
    <property type="entry name" value="tRNA_bind_bactPheRS"/>
</dbReference>
<proteinExistence type="inferred from homology"/>
<evidence type="ECO:0000256" key="15">
    <source>
        <dbReference type="HAMAP-Rule" id="MF_00283"/>
    </source>
</evidence>
<dbReference type="Gene3D" id="3.30.70.380">
    <property type="entry name" value="Ferrodoxin-fold anticodon-binding domain"/>
    <property type="match status" value="1"/>
</dbReference>
<feature type="binding site" evidence="15">
    <location>
        <position position="514"/>
    </location>
    <ligand>
        <name>Mg(2+)</name>
        <dbReference type="ChEBI" id="CHEBI:18420"/>
        <note>shared with alpha subunit</note>
    </ligand>
</feature>
<dbReference type="EMBL" id="SDMR01000003">
    <property type="protein sequence ID" value="TBT95573.1"/>
    <property type="molecule type" value="Genomic_DNA"/>
</dbReference>
<dbReference type="InterPro" id="IPR041616">
    <property type="entry name" value="PheRS_beta_core"/>
</dbReference>
<dbReference type="FunFam" id="3.30.70.380:FF:000001">
    <property type="entry name" value="Phenylalanine--tRNA ligase beta subunit"/>
    <property type="match status" value="1"/>
</dbReference>
<dbReference type="SMART" id="SM00896">
    <property type="entry name" value="FDX-ACB"/>
    <property type="match status" value="1"/>
</dbReference>
<feature type="domain" description="FDX-ACB" evidence="18">
    <location>
        <begin position="779"/>
        <end position="872"/>
    </location>
</feature>
<feature type="domain" description="B5" evidence="19">
    <location>
        <begin position="455"/>
        <end position="530"/>
    </location>
</feature>
<dbReference type="Gene3D" id="3.50.40.10">
    <property type="entry name" value="Phenylalanyl-trna Synthetase, Chain B, domain 3"/>
    <property type="match status" value="1"/>
</dbReference>
<dbReference type="PANTHER" id="PTHR10947">
    <property type="entry name" value="PHENYLALANYL-TRNA SYNTHETASE BETA CHAIN AND LEUCINE-RICH REPEAT-CONTAINING PROTEIN 47"/>
    <property type="match status" value="1"/>
</dbReference>
<dbReference type="EC" id="6.1.1.20" evidence="15"/>
<dbReference type="SUPFAM" id="SSF55681">
    <property type="entry name" value="Class II aaRS and biotin synthetases"/>
    <property type="match status" value="1"/>
</dbReference>
<dbReference type="SMART" id="SM00873">
    <property type="entry name" value="B3_4"/>
    <property type="match status" value="1"/>
</dbReference>
<evidence type="ECO:0000256" key="14">
    <source>
        <dbReference type="ARBA" id="ARBA00049255"/>
    </source>
</evidence>
<dbReference type="Pfam" id="PF17759">
    <property type="entry name" value="tRNA_synthFbeta"/>
    <property type="match status" value="1"/>
</dbReference>
<evidence type="ECO:0000256" key="7">
    <source>
        <dbReference type="ARBA" id="ARBA00022723"/>
    </source>
</evidence>
<keyword evidence="8 15" id="KW-0547">Nucleotide-binding</keyword>
<dbReference type="InterPro" id="IPR009061">
    <property type="entry name" value="DNA-bd_dom_put_sf"/>
</dbReference>
<evidence type="ECO:0000256" key="3">
    <source>
        <dbReference type="ARBA" id="ARBA00011209"/>
    </source>
</evidence>
<comment type="caution">
    <text evidence="20">The sequence shown here is derived from an EMBL/GenBank/DDBJ whole genome shotgun (WGS) entry which is preliminary data.</text>
</comment>
<dbReference type="RefSeq" id="WP_131171224.1">
    <property type="nucleotide sequence ID" value="NZ_FXTL01000003.1"/>
</dbReference>
<evidence type="ECO:0000256" key="16">
    <source>
        <dbReference type="PROSITE-ProRule" id="PRU00209"/>
    </source>
</evidence>
<organism evidence="20 21">
    <name type="scientific">Propioniciclava tarda</name>
    <dbReference type="NCBI Taxonomy" id="433330"/>
    <lineage>
        <taxon>Bacteria</taxon>
        <taxon>Bacillati</taxon>
        <taxon>Actinomycetota</taxon>
        <taxon>Actinomycetes</taxon>
        <taxon>Propionibacteriales</taxon>
        <taxon>Propionibacteriaceae</taxon>
        <taxon>Propioniciclava</taxon>
    </lineage>
</organism>
<dbReference type="FunFam" id="3.30.930.10:FF:000130">
    <property type="entry name" value="Phenylalanine--tRNA ligase beta subunit"/>
    <property type="match status" value="1"/>
</dbReference>
<keyword evidence="4 15" id="KW-0963">Cytoplasm</keyword>
<dbReference type="InterPro" id="IPR045060">
    <property type="entry name" value="Phe-tRNA-ligase_IIc_bsu"/>
</dbReference>
<dbReference type="GO" id="GO:0000287">
    <property type="term" value="F:magnesium ion binding"/>
    <property type="evidence" value="ECO:0007669"/>
    <property type="project" value="UniProtKB-UniRule"/>
</dbReference>
<evidence type="ECO:0000256" key="8">
    <source>
        <dbReference type="ARBA" id="ARBA00022741"/>
    </source>
</evidence>
<dbReference type="SUPFAM" id="SSF50249">
    <property type="entry name" value="Nucleic acid-binding proteins"/>
    <property type="match status" value="1"/>
</dbReference>
<dbReference type="AlphaFoldDB" id="A0A4Q9KM49"/>
<dbReference type="Gene3D" id="3.30.56.10">
    <property type="match status" value="1"/>
</dbReference>
<dbReference type="GO" id="GO:0006432">
    <property type="term" value="P:phenylalanyl-tRNA aminoacylation"/>
    <property type="evidence" value="ECO:0007669"/>
    <property type="project" value="UniProtKB-UniRule"/>
</dbReference>
<dbReference type="PROSITE" id="PS51447">
    <property type="entry name" value="FDX_ACB"/>
    <property type="match status" value="1"/>
</dbReference>
<evidence type="ECO:0000259" key="18">
    <source>
        <dbReference type="PROSITE" id="PS51447"/>
    </source>
</evidence>
<dbReference type="Pfam" id="PF03147">
    <property type="entry name" value="FDX-ACB"/>
    <property type="match status" value="1"/>
</dbReference>
<dbReference type="GO" id="GO:0004826">
    <property type="term" value="F:phenylalanine-tRNA ligase activity"/>
    <property type="evidence" value="ECO:0007669"/>
    <property type="project" value="UniProtKB-UniRule"/>
</dbReference>
<evidence type="ECO:0000313" key="21">
    <source>
        <dbReference type="Proteomes" id="UP000291933"/>
    </source>
</evidence>
<dbReference type="NCBIfam" id="TIGR00472">
    <property type="entry name" value="pheT_bact"/>
    <property type="match status" value="1"/>
</dbReference>
<feature type="domain" description="TRNA-binding" evidence="17">
    <location>
        <begin position="81"/>
        <end position="199"/>
    </location>
</feature>
<evidence type="ECO:0000256" key="11">
    <source>
        <dbReference type="ARBA" id="ARBA00022884"/>
    </source>
</evidence>
<evidence type="ECO:0000256" key="9">
    <source>
        <dbReference type="ARBA" id="ARBA00022840"/>
    </source>
</evidence>
<accession>A0A4Q9KM49</accession>
<dbReference type="InterPro" id="IPR002547">
    <property type="entry name" value="tRNA-bd_dom"/>
</dbReference>
<dbReference type="GO" id="GO:0000049">
    <property type="term" value="F:tRNA binding"/>
    <property type="evidence" value="ECO:0007669"/>
    <property type="project" value="UniProtKB-UniRule"/>
</dbReference>
<dbReference type="InterPro" id="IPR045864">
    <property type="entry name" value="aa-tRNA-synth_II/BPL/LPL"/>
</dbReference>
<keyword evidence="5 16" id="KW-0820">tRNA-binding</keyword>
<evidence type="ECO:0000256" key="2">
    <source>
        <dbReference type="ARBA" id="ARBA00008653"/>
    </source>
</evidence>
<comment type="cofactor">
    <cofactor evidence="15">
        <name>Mg(2+)</name>
        <dbReference type="ChEBI" id="CHEBI:18420"/>
    </cofactor>
    <text evidence="15">Binds 2 magnesium ions per tetramer.</text>
</comment>
<evidence type="ECO:0000256" key="12">
    <source>
        <dbReference type="ARBA" id="ARBA00022917"/>
    </source>
</evidence>
<dbReference type="CDD" id="cd00769">
    <property type="entry name" value="PheRS_beta_core"/>
    <property type="match status" value="1"/>
</dbReference>
<comment type="similarity">
    <text evidence="2 15">Belongs to the phenylalanyl-tRNA synthetase beta subunit family. Type 1 subfamily.</text>
</comment>
<evidence type="ECO:0000256" key="6">
    <source>
        <dbReference type="ARBA" id="ARBA00022598"/>
    </source>
</evidence>
<dbReference type="Proteomes" id="UP000291933">
    <property type="component" value="Unassembled WGS sequence"/>
</dbReference>
<keyword evidence="12 15" id="KW-0648">Protein biosynthesis</keyword>
<dbReference type="InterPro" id="IPR036690">
    <property type="entry name" value="Fdx_antiC-bd_sf"/>
</dbReference>
<sequence>MKAPKSWIAEYAALPAGLSGRELGEALIKAGLEVESVETIGGELSGPIVIGRVLDFVEEPQKNGKTIRWCHVDCGPDQAPDAAPQPVRAGEITAQLPGPSTGSGTGDERLAELVEAPASASGYWPRGIVCGALNFAPGDVVVVALPGSVLPGGFELGSRKTYGHLSDGMICAVDELGLGSDHSGILILPDAAPSGEPWVLGSDALDAMGVRDDVLDMPVTPDMGYCLSIRGLAREASQALDVPFTDPIDRAVPAEKHEGYGVRLETPGCPLFVALTVTGVDPTRPTPSWLATRLEASGMRSISLPVDISNYVMLETGQPNHCYDAALLDGDIVVRLAAPGERLVTLDDVDRALDPADIVIADAAGVIGLGGVMGGARTELSDSSTTIVIECAHFDPIAIARTSRRTKLSSEASRRFERYVDPGATYAAAHRVAQLLVELAGGTLAAGETVAGSVAPLPATTIAADLPSRVLGMPVTPERVVAILERSGVAVAQDGDHLHLQPPTWRPDLAEPYDYVEEVGTKVGLDQLPSIVPSAPVGRGLTREQRLRRAINLALASAGFVEVLTFPFSSSADLDALGAGPDDERRRTVRLANPLADTAPFMRTTLLPGLFAAVARNTSRGNDDLAIFEAGRVFVAGEGGQSPMLSVASRPSEAEIEALDAALPAQPRHLAAVLTGNWTRAGWQGAAEPASWTQALAFADVAASVLGLTLDRRAVEYAPWHPGRCAELSVAGTVVGHAGELHPTVCATFGLPARTAAAELDLDLLLTLFGGPGSIAPVSSHPVAKEDVALVVDESVTVGDLERALRDGAGDLLESLALFDIYRGSQVPEGKKSVAFALRFRAPDRTLKDADAAAARDAAVAVAAERHGAALRA</sequence>
<dbReference type="SUPFAM" id="SSF56037">
    <property type="entry name" value="PheT/TilS domain"/>
    <property type="match status" value="1"/>
</dbReference>
<dbReference type="SUPFAM" id="SSF54991">
    <property type="entry name" value="Anticodon-binding domain of PheRS"/>
    <property type="match status" value="1"/>
</dbReference>
<feature type="binding site" evidence="15">
    <location>
        <position position="518"/>
    </location>
    <ligand>
        <name>Mg(2+)</name>
        <dbReference type="ChEBI" id="CHEBI:18420"/>
        <note>shared with alpha subunit</note>
    </ligand>
</feature>
<dbReference type="Gene3D" id="3.30.930.10">
    <property type="entry name" value="Bira Bifunctional Protein, Domain 2"/>
    <property type="match status" value="1"/>
</dbReference>
<dbReference type="InterPro" id="IPR004532">
    <property type="entry name" value="Phe-tRNA-ligase_IIc_bsu_bact"/>
</dbReference>
<comment type="catalytic activity">
    <reaction evidence="14 15">
        <text>tRNA(Phe) + L-phenylalanine + ATP = L-phenylalanyl-tRNA(Phe) + AMP + diphosphate + H(+)</text>
        <dbReference type="Rhea" id="RHEA:19413"/>
        <dbReference type="Rhea" id="RHEA-COMP:9668"/>
        <dbReference type="Rhea" id="RHEA-COMP:9699"/>
        <dbReference type="ChEBI" id="CHEBI:15378"/>
        <dbReference type="ChEBI" id="CHEBI:30616"/>
        <dbReference type="ChEBI" id="CHEBI:33019"/>
        <dbReference type="ChEBI" id="CHEBI:58095"/>
        <dbReference type="ChEBI" id="CHEBI:78442"/>
        <dbReference type="ChEBI" id="CHEBI:78531"/>
        <dbReference type="ChEBI" id="CHEBI:456215"/>
        <dbReference type="EC" id="6.1.1.20"/>
    </reaction>
</comment>
<gene>
    <name evidence="15" type="primary">pheT</name>
    <name evidence="20" type="ORF">ET996_03725</name>
</gene>
<dbReference type="SUPFAM" id="SSF46955">
    <property type="entry name" value="Putative DNA-binding domain"/>
    <property type="match status" value="1"/>
</dbReference>
<dbReference type="InterPro" id="IPR012340">
    <property type="entry name" value="NA-bd_OB-fold"/>
</dbReference>
<dbReference type="Gene3D" id="2.40.50.140">
    <property type="entry name" value="Nucleic acid-binding proteins"/>
    <property type="match status" value="1"/>
</dbReference>
<feature type="binding site" evidence="15">
    <location>
        <position position="508"/>
    </location>
    <ligand>
        <name>Mg(2+)</name>
        <dbReference type="ChEBI" id="CHEBI:18420"/>
        <note>shared with alpha subunit</note>
    </ligand>
</feature>
<comment type="subcellular location">
    <subcellularLocation>
        <location evidence="1 15">Cytoplasm</location>
    </subcellularLocation>
</comment>
<evidence type="ECO:0000259" key="19">
    <source>
        <dbReference type="PROSITE" id="PS51483"/>
    </source>
</evidence>
<keyword evidence="7 15" id="KW-0479">Metal-binding</keyword>
<keyword evidence="9 15" id="KW-0067">ATP-binding</keyword>
<protein>
    <recommendedName>
        <fullName evidence="15">Phenylalanine--tRNA ligase beta subunit</fullName>
        <ecNumber evidence="15">6.1.1.20</ecNumber>
    </recommendedName>
    <alternativeName>
        <fullName evidence="15">Phenylalanyl-tRNA synthetase beta subunit</fullName>
        <shortName evidence="15">PheRS</shortName>
    </alternativeName>
</protein>
<dbReference type="InterPro" id="IPR005147">
    <property type="entry name" value="tRNA_synthase_B5-dom"/>
</dbReference>
<evidence type="ECO:0000256" key="10">
    <source>
        <dbReference type="ARBA" id="ARBA00022842"/>
    </source>
</evidence>
<dbReference type="InterPro" id="IPR005121">
    <property type="entry name" value="Fdx_antiC-bd"/>
</dbReference>
<reference evidence="20 21" key="1">
    <citation type="submission" date="2019-01" db="EMBL/GenBank/DDBJ databases">
        <title>Lactibacter flavus gen. nov., sp. nov., a novel bacterium of the family Propionibacteriaceae isolated from raw milk and dairy products.</title>
        <authorList>
            <person name="Huptas C."/>
            <person name="Wenning M."/>
            <person name="Breitenwieser F."/>
            <person name="Doll E."/>
            <person name="Von Neubeck M."/>
            <person name="Busse H.-J."/>
            <person name="Scherer S."/>
        </authorList>
    </citation>
    <scope>NUCLEOTIDE SEQUENCE [LARGE SCALE GENOMIC DNA]</scope>
    <source>
        <strain evidence="20 21">DSM 22130</strain>
    </source>
</reference>
<dbReference type="PANTHER" id="PTHR10947:SF0">
    <property type="entry name" value="PHENYLALANINE--TRNA LIGASE BETA SUBUNIT"/>
    <property type="match status" value="1"/>
</dbReference>
<keyword evidence="10 15" id="KW-0460">Magnesium</keyword>
<dbReference type="Pfam" id="PF03484">
    <property type="entry name" value="B5"/>
    <property type="match status" value="1"/>
</dbReference>
<dbReference type="GO" id="GO:0005524">
    <property type="term" value="F:ATP binding"/>
    <property type="evidence" value="ECO:0007669"/>
    <property type="project" value="UniProtKB-UniRule"/>
</dbReference>
<dbReference type="InterPro" id="IPR020825">
    <property type="entry name" value="Phe-tRNA_synthase-like_B3/B4"/>
</dbReference>
<dbReference type="InterPro" id="IPR005146">
    <property type="entry name" value="B3/B4_tRNA-bd"/>
</dbReference>
<evidence type="ECO:0000256" key="4">
    <source>
        <dbReference type="ARBA" id="ARBA00022490"/>
    </source>
</evidence>
<dbReference type="OrthoDB" id="9805455at2"/>
<dbReference type="SMART" id="SM00874">
    <property type="entry name" value="B5"/>
    <property type="match status" value="1"/>
</dbReference>
<evidence type="ECO:0000256" key="13">
    <source>
        <dbReference type="ARBA" id="ARBA00023146"/>
    </source>
</evidence>
<evidence type="ECO:0000313" key="20">
    <source>
        <dbReference type="EMBL" id="TBT95573.1"/>
    </source>
</evidence>
<keyword evidence="13 15" id="KW-0030">Aminoacyl-tRNA synthetase</keyword>
<dbReference type="Pfam" id="PF01588">
    <property type="entry name" value="tRNA_bind"/>
    <property type="match status" value="1"/>
</dbReference>
<dbReference type="Pfam" id="PF03483">
    <property type="entry name" value="B3_4"/>
    <property type="match status" value="1"/>
</dbReference>
<evidence type="ECO:0000259" key="17">
    <source>
        <dbReference type="PROSITE" id="PS50886"/>
    </source>
</evidence>
<dbReference type="GO" id="GO:0009328">
    <property type="term" value="C:phenylalanine-tRNA ligase complex"/>
    <property type="evidence" value="ECO:0007669"/>
    <property type="project" value="TreeGrafter"/>
</dbReference>
<keyword evidence="6 15" id="KW-0436">Ligase</keyword>
<keyword evidence="11 16" id="KW-0694">RNA-binding</keyword>
<dbReference type="PROSITE" id="PS50886">
    <property type="entry name" value="TRBD"/>
    <property type="match status" value="1"/>
</dbReference>
<comment type="subunit">
    <text evidence="3 15">Tetramer of two alpha and two beta subunits.</text>
</comment>
<evidence type="ECO:0000256" key="1">
    <source>
        <dbReference type="ARBA" id="ARBA00004496"/>
    </source>
</evidence>
<dbReference type="HAMAP" id="MF_00283">
    <property type="entry name" value="Phe_tRNA_synth_beta1"/>
    <property type="match status" value="1"/>
</dbReference>
<feature type="binding site" evidence="15">
    <location>
        <position position="517"/>
    </location>
    <ligand>
        <name>Mg(2+)</name>
        <dbReference type="ChEBI" id="CHEBI:18420"/>
        <note>shared with alpha subunit</note>
    </ligand>
</feature>
<evidence type="ECO:0000256" key="5">
    <source>
        <dbReference type="ARBA" id="ARBA00022555"/>
    </source>
</evidence>
<dbReference type="CDD" id="cd02796">
    <property type="entry name" value="tRNA_bind_bactPheRS"/>
    <property type="match status" value="1"/>
</dbReference>
<name>A0A4Q9KM49_PROTD</name>